<evidence type="ECO:0000313" key="5">
    <source>
        <dbReference type="Proteomes" id="UP000292583"/>
    </source>
</evidence>
<reference evidence="4 5" key="1">
    <citation type="submission" date="2018-07" db="EMBL/GenBank/DDBJ databases">
        <title>Campylobacter zealandensis sp. nov., isolated from birds and water in New Zealand.</title>
        <authorList>
            <person name="Wilkinson D.A."/>
            <person name="Biggs P.J."/>
            <person name="French N.P."/>
            <person name="Midwinter A.C."/>
        </authorList>
    </citation>
    <scope>NUCLEOTIDE SEQUENCE [LARGE SCALE GENOMIC DNA]</scope>
    <source>
        <strain evidence="4 5">B423b</strain>
    </source>
</reference>
<evidence type="ECO:0000256" key="2">
    <source>
        <dbReference type="ARBA" id="ARBA00022729"/>
    </source>
</evidence>
<evidence type="ECO:0000259" key="3">
    <source>
        <dbReference type="Pfam" id="PF13458"/>
    </source>
</evidence>
<evidence type="ECO:0000313" key="4">
    <source>
        <dbReference type="EMBL" id="TBR82318.1"/>
    </source>
</evidence>
<comment type="similarity">
    <text evidence="1">Belongs to the leucine-binding protein family.</text>
</comment>
<dbReference type="AlphaFoldDB" id="A0A4Q9JVU1"/>
<comment type="caution">
    <text evidence="4">The sequence shown here is derived from an EMBL/GenBank/DDBJ whole genome shotgun (WGS) entry which is preliminary data.</text>
</comment>
<dbReference type="InterPro" id="IPR051010">
    <property type="entry name" value="BCAA_transport"/>
</dbReference>
<dbReference type="OrthoDB" id="9772589at2"/>
<accession>A0A4Q9JVU1</accession>
<evidence type="ECO:0000256" key="1">
    <source>
        <dbReference type="ARBA" id="ARBA00010062"/>
    </source>
</evidence>
<gene>
    <name evidence="4" type="ORF">DU473_00320</name>
</gene>
<dbReference type="PANTHER" id="PTHR30483">
    <property type="entry name" value="LEUCINE-SPECIFIC-BINDING PROTEIN"/>
    <property type="match status" value="1"/>
</dbReference>
<dbReference type="CDD" id="cd06347">
    <property type="entry name" value="PBP1_ABC_LivK_ligand_binding-like"/>
    <property type="match status" value="1"/>
</dbReference>
<dbReference type="InterPro" id="IPR028082">
    <property type="entry name" value="Peripla_BP_I"/>
</dbReference>
<keyword evidence="5" id="KW-1185">Reference proteome</keyword>
<dbReference type="Gene3D" id="3.40.50.2300">
    <property type="match status" value="2"/>
</dbReference>
<dbReference type="Pfam" id="PF13458">
    <property type="entry name" value="Peripla_BP_6"/>
    <property type="match status" value="1"/>
</dbReference>
<sequence>MKKILVLISFLTLSLNAKEINLGIVLPLSGLTAAYGQSALEGIKLANSLENTLKNGDKINLIIIDTKGDKIEASSGTNRLISQDKVLGLIGEMVTANTLQVMKIAEDNKIPLIAPAATGDRLLEKKKYSSRVCFSDNLQGSSMAKYVYNTLGYKNAVIIVDQSNDYSLGLAKAFEKEFNLNNGKILRIIRINSGNKDFKAIITQIKSINPEFIFLPIYYTEASLFARQARNLNLNTPMGSGDGVANQTFIDLALEASNGYIFTDSFDFNNPTTELGKKFILAYEKEKGTKEVPAFSAMGADAYFVMVNAMNECIDNLNTECINNKIHQTKEFQGVSGIISIDESGNAIRSVVIKEIKNQKQVYKDIINP</sequence>
<dbReference type="EMBL" id="QPGR01000001">
    <property type="protein sequence ID" value="TBR82318.1"/>
    <property type="molecule type" value="Genomic_DNA"/>
</dbReference>
<dbReference type="Proteomes" id="UP000292583">
    <property type="component" value="Unassembled WGS sequence"/>
</dbReference>
<name>A0A4Q9JVU1_9BACT</name>
<organism evidence="4 5">
    <name type="scientific">Campylobacter novaezeelandiae</name>
    <dbReference type="NCBI Taxonomy" id="2267891"/>
    <lineage>
        <taxon>Bacteria</taxon>
        <taxon>Pseudomonadati</taxon>
        <taxon>Campylobacterota</taxon>
        <taxon>Epsilonproteobacteria</taxon>
        <taxon>Campylobacterales</taxon>
        <taxon>Campylobacteraceae</taxon>
        <taxon>Campylobacter</taxon>
    </lineage>
</organism>
<dbReference type="PANTHER" id="PTHR30483:SF6">
    <property type="entry name" value="PERIPLASMIC BINDING PROTEIN OF ABC TRANSPORTER FOR NATURAL AMINO ACIDS"/>
    <property type="match status" value="1"/>
</dbReference>
<dbReference type="RefSeq" id="WP_131163305.1">
    <property type="nucleotide sequence ID" value="NZ_QPGQ01000010.1"/>
</dbReference>
<dbReference type="InterPro" id="IPR028081">
    <property type="entry name" value="Leu-bd"/>
</dbReference>
<keyword evidence="2" id="KW-0732">Signal</keyword>
<feature type="domain" description="Leucine-binding protein" evidence="3">
    <location>
        <begin position="19"/>
        <end position="358"/>
    </location>
</feature>
<protein>
    <submittedName>
        <fullName evidence="4">Branched-chain amino acid ABC transporter substrate-binding protein</fullName>
    </submittedName>
</protein>
<dbReference type="SUPFAM" id="SSF53822">
    <property type="entry name" value="Periplasmic binding protein-like I"/>
    <property type="match status" value="1"/>
</dbReference>
<proteinExistence type="inferred from homology"/>